<name>A0ABD2YS91_9GENT</name>
<gene>
    <name evidence="1" type="ORF">ACH5RR_029147</name>
</gene>
<proteinExistence type="predicted"/>
<sequence length="147" mass="17425">MECDTFPWELWSILDNKEGLRWAQLSCHRTYLFSLNSLVNDLSSLRSNDDQYNTTDDVTGMGLHVMMELDHHMQLDLQVKLKHHMELNHHRSGVLSLRPANTFYRPILDFDINTSIFRDENDDNEGYQDSMDTEQHYDQHAQHMMIL</sequence>
<comment type="caution">
    <text evidence="1">The sequence shown here is derived from an EMBL/GenBank/DDBJ whole genome shotgun (WGS) entry which is preliminary data.</text>
</comment>
<keyword evidence="2" id="KW-1185">Reference proteome</keyword>
<evidence type="ECO:0000313" key="1">
    <source>
        <dbReference type="EMBL" id="KAL3509746.1"/>
    </source>
</evidence>
<dbReference type="Proteomes" id="UP001630127">
    <property type="component" value="Unassembled WGS sequence"/>
</dbReference>
<evidence type="ECO:0000313" key="2">
    <source>
        <dbReference type="Proteomes" id="UP001630127"/>
    </source>
</evidence>
<reference evidence="1 2" key="1">
    <citation type="submission" date="2024-11" db="EMBL/GenBank/DDBJ databases">
        <title>A near-complete genome assembly of Cinchona calisaya.</title>
        <authorList>
            <person name="Lian D.C."/>
            <person name="Zhao X.W."/>
            <person name="Wei L."/>
        </authorList>
    </citation>
    <scope>NUCLEOTIDE SEQUENCE [LARGE SCALE GENOMIC DNA]</scope>
    <source>
        <tissue evidence="1">Nenye</tissue>
    </source>
</reference>
<protein>
    <submittedName>
        <fullName evidence="1">Uncharacterized protein</fullName>
    </submittedName>
</protein>
<dbReference type="EMBL" id="JBJUIK010000012">
    <property type="protein sequence ID" value="KAL3509746.1"/>
    <property type="molecule type" value="Genomic_DNA"/>
</dbReference>
<dbReference type="AlphaFoldDB" id="A0ABD2YS91"/>
<organism evidence="1 2">
    <name type="scientific">Cinchona calisaya</name>
    <dbReference type="NCBI Taxonomy" id="153742"/>
    <lineage>
        <taxon>Eukaryota</taxon>
        <taxon>Viridiplantae</taxon>
        <taxon>Streptophyta</taxon>
        <taxon>Embryophyta</taxon>
        <taxon>Tracheophyta</taxon>
        <taxon>Spermatophyta</taxon>
        <taxon>Magnoliopsida</taxon>
        <taxon>eudicotyledons</taxon>
        <taxon>Gunneridae</taxon>
        <taxon>Pentapetalae</taxon>
        <taxon>asterids</taxon>
        <taxon>lamiids</taxon>
        <taxon>Gentianales</taxon>
        <taxon>Rubiaceae</taxon>
        <taxon>Cinchonoideae</taxon>
        <taxon>Cinchoneae</taxon>
        <taxon>Cinchona</taxon>
    </lineage>
</organism>
<accession>A0ABD2YS91</accession>